<accession>A0A5C4RNL0</accession>
<comment type="caution">
    <text evidence="1">The sequence shown here is derived from an EMBL/GenBank/DDBJ whole genome shotgun (WGS) entry which is preliminary data.</text>
</comment>
<dbReference type="OrthoDB" id="196483at2"/>
<dbReference type="RefSeq" id="WP_139450200.1">
    <property type="nucleotide sequence ID" value="NZ_SMDR01000005.1"/>
</dbReference>
<reference evidence="1 2" key="1">
    <citation type="submission" date="2019-03" db="EMBL/GenBank/DDBJ databases">
        <title>Arenimonas daejeonensis sp. nov., isolated from compost.</title>
        <authorList>
            <person name="Jeon C.O."/>
        </authorList>
    </citation>
    <scope>NUCLEOTIDE SEQUENCE [LARGE SCALE GENOMIC DNA]</scope>
    <source>
        <strain evidence="1 2">R29</strain>
    </source>
</reference>
<proteinExistence type="predicted"/>
<dbReference type="Pfam" id="PF03692">
    <property type="entry name" value="CxxCxxCC"/>
    <property type="match status" value="1"/>
</dbReference>
<name>A0A5C4RNL0_9GAMM</name>
<evidence type="ECO:0000313" key="2">
    <source>
        <dbReference type="Proteomes" id="UP000305760"/>
    </source>
</evidence>
<gene>
    <name evidence="1" type="ORF">E1B00_14765</name>
</gene>
<evidence type="ECO:0000313" key="1">
    <source>
        <dbReference type="EMBL" id="TNJ32658.1"/>
    </source>
</evidence>
<dbReference type="EMBL" id="SMDR01000005">
    <property type="protein sequence ID" value="TNJ32658.1"/>
    <property type="molecule type" value="Genomic_DNA"/>
</dbReference>
<protein>
    <submittedName>
        <fullName evidence="1">YkgJ family cysteine cluster protein</fullName>
    </submittedName>
</protein>
<sequence length="115" mass="12387">MSHPCQRCGACCAAFRVAFHWSEAQPAKADGVPEALASPLRRHELAMRGTETLPVRCVALEGTVGDGTRCTIYAQRPAPCRELGAAWEHGEASPQCDRARAVHGLPPLTPADWRA</sequence>
<keyword evidence="2" id="KW-1185">Reference proteome</keyword>
<dbReference type="Proteomes" id="UP000305760">
    <property type="component" value="Unassembled WGS sequence"/>
</dbReference>
<dbReference type="AlphaFoldDB" id="A0A5C4RNL0"/>
<organism evidence="1 2">
    <name type="scientific">Arenimonas terrae</name>
    <dbReference type="NCBI Taxonomy" id="2546226"/>
    <lineage>
        <taxon>Bacteria</taxon>
        <taxon>Pseudomonadati</taxon>
        <taxon>Pseudomonadota</taxon>
        <taxon>Gammaproteobacteria</taxon>
        <taxon>Lysobacterales</taxon>
        <taxon>Lysobacteraceae</taxon>
        <taxon>Arenimonas</taxon>
    </lineage>
</organism>
<dbReference type="InterPro" id="IPR005358">
    <property type="entry name" value="Puta_zinc/iron-chelating_dom"/>
</dbReference>